<dbReference type="EMBL" id="LDPZ01000009">
    <property type="protein sequence ID" value="KTQ97412.1"/>
    <property type="molecule type" value="Genomic_DNA"/>
</dbReference>
<feature type="compositionally biased region" description="Polar residues" evidence="1">
    <location>
        <begin position="14"/>
        <end position="32"/>
    </location>
</feature>
<accession>A0A175RKS3</accession>
<sequence>MTTSNTARAKANSFFKQGSAKQPGATTFESVTQAAQATRTKAALLREARRERDDQAAIRLPDLTQATKR</sequence>
<dbReference type="EMBL" id="LDQA01000043">
    <property type="protein sequence ID" value="KTR03978.1"/>
    <property type="molecule type" value="Genomic_DNA"/>
</dbReference>
<evidence type="ECO:0000313" key="3">
    <source>
        <dbReference type="EMBL" id="KTR03978.1"/>
    </source>
</evidence>
<name>A0A175RKS3_9HYPH</name>
<dbReference type="Proteomes" id="UP000078272">
    <property type="component" value="Unassembled WGS sequence"/>
</dbReference>
<protein>
    <submittedName>
        <fullName evidence="3">Uncharacterized protein</fullName>
    </submittedName>
</protein>
<evidence type="ECO:0000313" key="4">
    <source>
        <dbReference type="Proteomes" id="UP000078272"/>
    </source>
</evidence>
<comment type="caution">
    <text evidence="3">The sequence shown here is derived from an EMBL/GenBank/DDBJ whole genome shotgun (WGS) entry which is preliminary data.</text>
</comment>
<dbReference type="RefSeq" id="WP_058601434.1">
    <property type="nucleotide sequence ID" value="NZ_LDPZ01000009.1"/>
</dbReference>
<feature type="compositionally biased region" description="Basic and acidic residues" evidence="1">
    <location>
        <begin position="47"/>
        <end position="56"/>
    </location>
</feature>
<proteinExistence type="predicted"/>
<dbReference type="PATRIC" id="fig|401562.3.peg.5105"/>
<dbReference type="AlphaFoldDB" id="A0A175RKS3"/>
<gene>
    <name evidence="2" type="ORF">NS226_04480</name>
    <name evidence="3" type="ORF">NS365_16730</name>
</gene>
<dbReference type="Proteomes" id="UP000078529">
    <property type="component" value="Unassembled WGS sequence"/>
</dbReference>
<evidence type="ECO:0000313" key="2">
    <source>
        <dbReference type="EMBL" id="KTQ97412.1"/>
    </source>
</evidence>
<feature type="region of interest" description="Disordered" evidence="1">
    <location>
        <begin position="1"/>
        <end position="33"/>
    </location>
</feature>
<evidence type="ECO:0000313" key="5">
    <source>
        <dbReference type="Proteomes" id="UP000078529"/>
    </source>
</evidence>
<organism evidence="3 5">
    <name type="scientific">Aureimonas ureilytica</name>
    <dbReference type="NCBI Taxonomy" id="401562"/>
    <lineage>
        <taxon>Bacteria</taxon>
        <taxon>Pseudomonadati</taxon>
        <taxon>Pseudomonadota</taxon>
        <taxon>Alphaproteobacteria</taxon>
        <taxon>Hyphomicrobiales</taxon>
        <taxon>Aurantimonadaceae</taxon>
        <taxon>Aureimonas</taxon>
    </lineage>
</organism>
<reference evidence="4 5" key="1">
    <citation type="journal article" date="2016" name="Front. Microbiol.">
        <title>Genomic Resource of Rice Seed Associated Bacteria.</title>
        <authorList>
            <person name="Midha S."/>
            <person name="Bansal K."/>
            <person name="Sharma S."/>
            <person name="Kumar N."/>
            <person name="Patil P.P."/>
            <person name="Chaudhry V."/>
            <person name="Patil P.B."/>
        </authorList>
    </citation>
    <scope>NUCLEOTIDE SEQUENCE [LARGE SCALE GENOMIC DNA]</scope>
    <source>
        <strain evidence="2 4">NS226</strain>
        <strain evidence="3 5">NS365</strain>
    </source>
</reference>
<keyword evidence="5" id="KW-1185">Reference proteome</keyword>
<feature type="region of interest" description="Disordered" evidence="1">
    <location>
        <begin position="47"/>
        <end position="69"/>
    </location>
</feature>
<evidence type="ECO:0000256" key="1">
    <source>
        <dbReference type="SAM" id="MobiDB-lite"/>
    </source>
</evidence>